<gene>
    <name evidence="1" type="ORF">EUBIFOR_00091</name>
</gene>
<dbReference type="RefSeq" id="WP_003863908.1">
    <property type="nucleotide sequence ID" value="NZ_DS996838.1"/>
</dbReference>
<dbReference type="AlphaFoldDB" id="B7C7E4"/>
<reference evidence="1 2" key="1">
    <citation type="submission" date="2008-10" db="EMBL/GenBank/DDBJ databases">
        <authorList>
            <person name="Fulton L."/>
            <person name="Clifton S."/>
            <person name="Fulton B."/>
            <person name="Xu J."/>
            <person name="Minx P."/>
            <person name="Pepin K.H."/>
            <person name="Johnson M."/>
            <person name="Bhonagiri V."/>
            <person name="Nash W.E."/>
            <person name="Mardis E.R."/>
            <person name="Wilson R.K."/>
        </authorList>
    </citation>
    <scope>NUCLEOTIDE SEQUENCE [LARGE SCALE GENOMIC DNA]</scope>
    <source>
        <strain evidence="1 2">DSM 3989</strain>
    </source>
</reference>
<dbReference type="HOGENOM" id="CLU_1649810_0_0_9"/>
<organism evidence="1 2">
    <name type="scientific">Holdemanella biformis DSM 3989</name>
    <dbReference type="NCBI Taxonomy" id="518637"/>
    <lineage>
        <taxon>Bacteria</taxon>
        <taxon>Bacillati</taxon>
        <taxon>Bacillota</taxon>
        <taxon>Erysipelotrichia</taxon>
        <taxon>Erysipelotrichales</taxon>
        <taxon>Erysipelotrichaceae</taxon>
        <taxon>Holdemanella</taxon>
    </lineage>
</organism>
<evidence type="ECO:0000313" key="1">
    <source>
        <dbReference type="EMBL" id="EEC91317.1"/>
    </source>
</evidence>
<protein>
    <submittedName>
        <fullName evidence="1">Uncharacterized protein</fullName>
    </submittedName>
</protein>
<dbReference type="EMBL" id="ABYT01000008">
    <property type="protein sequence ID" value="EEC91317.1"/>
    <property type="molecule type" value="Genomic_DNA"/>
</dbReference>
<name>B7C7E4_9FIRM</name>
<dbReference type="STRING" id="518637.EUBIFOR_00091"/>
<keyword evidence="2" id="KW-1185">Reference proteome</keyword>
<accession>B7C7E4</accession>
<sequence>MSKANQNTTTYRNLSKRDVVNVKTKSPNLNFKFLHLMHSKDLEYLHTTQRKHNCGYFTDLEEFIYEFSCFSTLEKAIQEYTSKNGSKISKNKNSYVKNLIKKFKAIDTEDSNKLIGKSNELRELEHMHLKKGGKGAFVIFGITYENSFYVLDMNPEHDFD</sequence>
<reference evidence="1 2" key="2">
    <citation type="submission" date="2008-11" db="EMBL/GenBank/DDBJ databases">
        <title>Draft genome sequence of Eubacterium biforme (DSM 3989).</title>
        <authorList>
            <person name="Sudarsanam P."/>
            <person name="Ley R."/>
            <person name="Guruge J."/>
            <person name="Turnbaugh P.J."/>
            <person name="Mahowald M."/>
            <person name="Liep D."/>
            <person name="Gordon J."/>
        </authorList>
    </citation>
    <scope>NUCLEOTIDE SEQUENCE [LARGE SCALE GENOMIC DNA]</scope>
    <source>
        <strain evidence="1 2">DSM 3989</strain>
    </source>
</reference>
<evidence type="ECO:0000313" key="2">
    <source>
        <dbReference type="Proteomes" id="UP000004315"/>
    </source>
</evidence>
<proteinExistence type="predicted"/>
<comment type="caution">
    <text evidence="1">The sequence shown here is derived from an EMBL/GenBank/DDBJ whole genome shotgun (WGS) entry which is preliminary data.</text>
</comment>
<dbReference type="Proteomes" id="UP000004315">
    <property type="component" value="Unassembled WGS sequence"/>
</dbReference>